<comment type="caution">
    <text evidence="2">The sequence shown here is derived from an EMBL/GenBank/DDBJ whole genome shotgun (WGS) entry which is preliminary data.</text>
</comment>
<keyword evidence="3" id="KW-1185">Reference proteome</keyword>
<dbReference type="Proteomes" id="UP000287033">
    <property type="component" value="Unassembled WGS sequence"/>
</dbReference>
<evidence type="ECO:0000256" key="1">
    <source>
        <dbReference type="SAM" id="MobiDB-lite"/>
    </source>
</evidence>
<evidence type="ECO:0000313" key="2">
    <source>
        <dbReference type="EMBL" id="GCC34568.1"/>
    </source>
</evidence>
<reference evidence="2 3" key="1">
    <citation type="journal article" date="2018" name="Nat. Ecol. Evol.">
        <title>Shark genomes provide insights into elasmobranch evolution and the origin of vertebrates.</title>
        <authorList>
            <person name="Hara Y"/>
            <person name="Yamaguchi K"/>
            <person name="Onimaru K"/>
            <person name="Kadota M"/>
            <person name="Koyanagi M"/>
            <person name="Keeley SD"/>
            <person name="Tatsumi K"/>
            <person name="Tanaka K"/>
            <person name="Motone F"/>
            <person name="Kageyama Y"/>
            <person name="Nozu R"/>
            <person name="Adachi N"/>
            <person name="Nishimura O"/>
            <person name="Nakagawa R"/>
            <person name="Tanegashima C"/>
            <person name="Kiyatake I"/>
            <person name="Matsumoto R"/>
            <person name="Murakumo K"/>
            <person name="Nishida K"/>
            <person name="Terakita A"/>
            <person name="Kuratani S"/>
            <person name="Sato K"/>
            <person name="Hyodo S Kuraku.S."/>
        </authorList>
    </citation>
    <scope>NUCLEOTIDE SEQUENCE [LARGE SCALE GENOMIC DNA]</scope>
</reference>
<dbReference type="EMBL" id="BEZZ01000610">
    <property type="protein sequence ID" value="GCC34568.1"/>
    <property type="molecule type" value="Genomic_DNA"/>
</dbReference>
<sequence length="97" mass="10868">MFLRTPLYEGHHGARAIFPTRSWAAAACTRRQLRAGGMPASRRSWRPGNDRGGWAIGKKGGLTDRRLETSQVQVQVQVQVRLSDWALVTEILDGRLL</sequence>
<feature type="region of interest" description="Disordered" evidence="1">
    <location>
        <begin position="37"/>
        <end position="57"/>
    </location>
</feature>
<gene>
    <name evidence="2" type="ORF">chiPu_0013043</name>
</gene>
<proteinExistence type="predicted"/>
<accession>A0A401SW16</accession>
<evidence type="ECO:0000313" key="3">
    <source>
        <dbReference type="Proteomes" id="UP000287033"/>
    </source>
</evidence>
<dbReference type="AlphaFoldDB" id="A0A401SW16"/>
<organism evidence="2 3">
    <name type="scientific">Chiloscyllium punctatum</name>
    <name type="common">Brownbanded bambooshark</name>
    <name type="synonym">Hemiscyllium punctatum</name>
    <dbReference type="NCBI Taxonomy" id="137246"/>
    <lineage>
        <taxon>Eukaryota</taxon>
        <taxon>Metazoa</taxon>
        <taxon>Chordata</taxon>
        <taxon>Craniata</taxon>
        <taxon>Vertebrata</taxon>
        <taxon>Chondrichthyes</taxon>
        <taxon>Elasmobranchii</taxon>
        <taxon>Galeomorphii</taxon>
        <taxon>Galeoidea</taxon>
        <taxon>Orectolobiformes</taxon>
        <taxon>Hemiscylliidae</taxon>
        <taxon>Chiloscyllium</taxon>
    </lineage>
</organism>
<protein>
    <submittedName>
        <fullName evidence="2">Uncharacterized protein</fullName>
    </submittedName>
</protein>
<name>A0A401SW16_CHIPU</name>